<dbReference type="AlphaFoldDB" id="A0A223M9H9"/>
<evidence type="ECO:0000313" key="2">
    <source>
        <dbReference type="Proteomes" id="UP000215452"/>
    </source>
</evidence>
<reference evidence="1 2" key="1">
    <citation type="submission" date="2017-08" db="EMBL/GenBank/DDBJ databases">
        <title>The complete genome sequence of a Mycoplasma hyopneumoniae isolate in Korea.</title>
        <authorList>
            <person name="Han J."/>
            <person name="Lee N."/>
        </authorList>
    </citation>
    <scope>NUCLEOTIDE SEQUENCE [LARGE SCALE GENOMIC DNA]</scope>
    <source>
        <strain evidence="1 2">KM014</strain>
    </source>
</reference>
<gene>
    <name evidence="1" type="ORF">CIB43_00311</name>
</gene>
<dbReference type="Proteomes" id="UP000215452">
    <property type="component" value="Chromosome"/>
</dbReference>
<protein>
    <submittedName>
        <fullName evidence="1">Uncharacterized protein</fullName>
    </submittedName>
</protein>
<evidence type="ECO:0000313" key="1">
    <source>
        <dbReference type="EMBL" id="ASU14222.1"/>
    </source>
</evidence>
<organism evidence="1 2">
    <name type="scientific">Mesomycoplasma hyopneumoniae</name>
    <name type="common">Mycoplasma hyopneumoniae</name>
    <dbReference type="NCBI Taxonomy" id="2099"/>
    <lineage>
        <taxon>Bacteria</taxon>
        <taxon>Bacillati</taxon>
        <taxon>Mycoplasmatota</taxon>
        <taxon>Mycoplasmoidales</taxon>
        <taxon>Metamycoplasmataceae</taxon>
        <taxon>Mesomycoplasma</taxon>
    </lineage>
</organism>
<dbReference type="EMBL" id="CP022714">
    <property type="protein sequence ID" value="ASU14222.1"/>
    <property type="molecule type" value="Genomic_DNA"/>
</dbReference>
<sequence>MKKNLRFYQKGENYVLKCKFPCWLNNLLNKFKEIFRKKIEKEINSLNSLLNSTNSWIDDSYKNSIKSQIIKKEMIISQLKNKNKESSHE</sequence>
<name>A0A223M9H9_MESHO</name>
<accession>A0A223M9H9</accession>
<proteinExistence type="predicted"/>